<sequence>MNLLQMGFNKTFSCNIKMITLHVQRCILKFVAENIWYISKYDIPHKKSINSQPNAAFCMDALPATTFSSIVLQSKLLYSTLFTVFTIKPTLHPYFAVQGSSLDMYLGDLSSHRRSITRCFPASWWSS</sequence>
<reference evidence="1" key="1">
    <citation type="journal article" date="2013" name="J. Plant Res.">
        <title>Effect of fungi and light on seed germination of three Opuntia species from semiarid lands of central Mexico.</title>
        <authorList>
            <person name="Delgado-Sanchez P."/>
            <person name="Jimenez-Bremont J.F."/>
            <person name="Guerrero-Gonzalez Mde L."/>
            <person name="Flores J."/>
        </authorList>
    </citation>
    <scope>NUCLEOTIDE SEQUENCE</scope>
    <source>
        <tissue evidence="1">Cladode</tissue>
    </source>
</reference>
<reference evidence="1" key="2">
    <citation type="submission" date="2020-07" db="EMBL/GenBank/DDBJ databases">
        <authorList>
            <person name="Vera ALvarez R."/>
            <person name="Arias-Moreno D.M."/>
            <person name="Jimenez-Jacinto V."/>
            <person name="Jimenez-Bremont J.F."/>
            <person name="Swaminathan K."/>
            <person name="Moose S.P."/>
            <person name="Guerrero-Gonzalez M.L."/>
            <person name="Marino-Ramirez L."/>
            <person name="Landsman D."/>
            <person name="Rodriguez-Kessler M."/>
            <person name="Delgado-Sanchez P."/>
        </authorList>
    </citation>
    <scope>NUCLEOTIDE SEQUENCE</scope>
    <source>
        <tissue evidence="1">Cladode</tissue>
    </source>
</reference>
<protein>
    <submittedName>
        <fullName evidence="1">Uncharacterized protein</fullName>
    </submittedName>
</protein>
<name>A0A7C9ACF2_OPUST</name>
<evidence type="ECO:0000313" key="1">
    <source>
        <dbReference type="EMBL" id="MBA4663251.1"/>
    </source>
</evidence>
<proteinExistence type="predicted"/>
<dbReference type="EMBL" id="GISG01219790">
    <property type="protein sequence ID" value="MBA4663254.1"/>
    <property type="molecule type" value="Transcribed_RNA"/>
</dbReference>
<accession>A0A7C9ACF2</accession>
<organism evidence="1">
    <name type="scientific">Opuntia streptacantha</name>
    <name type="common">Prickly pear cactus</name>
    <name type="synonym">Opuntia cardona</name>
    <dbReference type="NCBI Taxonomy" id="393608"/>
    <lineage>
        <taxon>Eukaryota</taxon>
        <taxon>Viridiplantae</taxon>
        <taxon>Streptophyta</taxon>
        <taxon>Embryophyta</taxon>
        <taxon>Tracheophyta</taxon>
        <taxon>Spermatophyta</taxon>
        <taxon>Magnoliopsida</taxon>
        <taxon>eudicotyledons</taxon>
        <taxon>Gunneridae</taxon>
        <taxon>Pentapetalae</taxon>
        <taxon>Caryophyllales</taxon>
        <taxon>Cactineae</taxon>
        <taxon>Cactaceae</taxon>
        <taxon>Opuntioideae</taxon>
        <taxon>Opuntia</taxon>
    </lineage>
</organism>
<dbReference type="AlphaFoldDB" id="A0A7C9ACF2"/>
<dbReference type="EMBL" id="GISG01219786">
    <property type="protein sequence ID" value="MBA4663251.1"/>
    <property type="molecule type" value="Transcribed_RNA"/>
</dbReference>
<dbReference type="EMBL" id="GISG01219787">
    <property type="protein sequence ID" value="MBA4663252.1"/>
    <property type="molecule type" value="Transcribed_RNA"/>
</dbReference>